<dbReference type="Proteomes" id="UP000019373">
    <property type="component" value="Unassembled WGS sequence"/>
</dbReference>
<feature type="domain" description="VWFA" evidence="4">
    <location>
        <begin position="5"/>
        <end position="189"/>
    </location>
</feature>
<dbReference type="eggNOG" id="KOG2884">
    <property type="taxonomic scope" value="Eukaryota"/>
</dbReference>
<keyword evidence="2" id="KW-0647">Proteasome</keyword>
<dbReference type="PROSITE" id="PS50234">
    <property type="entry name" value="VWFA"/>
    <property type="match status" value="1"/>
</dbReference>
<dbReference type="GO" id="GO:0008540">
    <property type="term" value="C:proteasome regulatory particle, base subcomplex"/>
    <property type="evidence" value="ECO:0007669"/>
    <property type="project" value="EnsemblFungi"/>
</dbReference>
<dbReference type="OMA" id="QMSMQDQ"/>
<proteinExistence type="inferred from homology"/>
<dbReference type="InterPro" id="IPR002035">
    <property type="entry name" value="VWF_A"/>
</dbReference>
<gene>
    <name evidence="5" type="ORF">EPUS_05657</name>
</gene>
<dbReference type="HOGENOM" id="CLU_033293_1_0_1"/>
<dbReference type="Pfam" id="PF13519">
    <property type="entry name" value="VWA_2"/>
    <property type="match status" value="1"/>
</dbReference>
<dbReference type="PANTHER" id="PTHR10223:SF0">
    <property type="entry name" value="26S PROTEASOME NON-ATPASE REGULATORY SUBUNIT 4"/>
    <property type="match status" value="1"/>
</dbReference>
<dbReference type="GO" id="GO:0036435">
    <property type="term" value="F:K48-linked polyubiquitin modification-dependent protein binding"/>
    <property type="evidence" value="ECO:0007669"/>
    <property type="project" value="EnsemblFungi"/>
</dbReference>
<evidence type="ECO:0000313" key="5">
    <source>
        <dbReference type="EMBL" id="ERF68518.1"/>
    </source>
</evidence>
<dbReference type="CDD" id="cd01452">
    <property type="entry name" value="VWA_26S_proteasome_subunit"/>
    <property type="match status" value="1"/>
</dbReference>
<keyword evidence="6" id="KW-1185">Reference proteome</keyword>
<dbReference type="PANTHER" id="PTHR10223">
    <property type="entry name" value="26S PROTEASOME NON-ATPASE REGULATORY SUBUNIT 4"/>
    <property type="match status" value="1"/>
</dbReference>
<dbReference type="GO" id="GO:0043248">
    <property type="term" value="P:proteasome assembly"/>
    <property type="evidence" value="ECO:0007669"/>
    <property type="project" value="EnsemblFungi"/>
</dbReference>
<organism evidence="5 6">
    <name type="scientific">Endocarpon pusillum (strain Z07020 / HMAS-L-300199)</name>
    <name type="common">Lichen-forming fungus</name>
    <dbReference type="NCBI Taxonomy" id="1263415"/>
    <lineage>
        <taxon>Eukaryota</taxon>
        <taxon>Fungi</taxon>
        <taxon>Dikarya</taxon>
        <taxon>Ascomycota</taxon>
        <taxon>Pezizomycotina</taxon>
        <taxon>Eurotiomycetes</taxon>
        <taxon>Chaetothyriomycetidae</taxon>
        <taxon>Verrucariales</taxon>
        <taxon>Verrucariaceae</taxon>
        <taxon>Endocarpon</taxon>
    </lineage>
</organism>
<evidence type="ECO:0000259" key="4">
    <source>
        <dbReference type="PROSITE" id="PS50234"/>
    </source>
</evidence>
<dbReference type="Gene3D" id="1.10.287.3990">
    <property type="match status" value="1"/>
</dbReference>
<evidence type="ECO:0000256" key="1">
    <source>
        <dbReference type="ARBA" id="ARBA00005574"/>
    </source>
</evidence>
<evidence type="ECO:0000256" key="3">
    <source>
        <dbReference type="SAM" id="MobiDB-lite"/>
    </source>
</evidence>
<name>U1G959_ENDPU</name>
<evidence type="ECO:0000256" key="2">
    <source>
        <dbReference type="ARBA" id="ARBA00022942"/>
    </source>
</evidence>
<dbReference type="GeneID" id="19240605"/>
<accession>U1G959</accession>
<dbReference type="OrthoDB" id="1731724at2759"/>
<comment type="similarity">
    <text evidence="1">Belongs to the proteasome subunit S5A family.</text>
</comment>
<dbReference type="GO" id="GO:0032436">
    <property type="term" value="P:positive regulation of proteasomal ubiquitin-dependent protein catabolic process"/>
    <property type="evidence" value="ECO:0007669"/>
    <property type="project" value="EnsemblFungi"/>
</dbReference>
<dbReference type="EMBL" id="KE721517">
    <property type="protein sequence ID" value="ERF68518.1"/>
    <property type="molecule type" value="Genomic_DNA"/>
</dbReference>
<dbReference type="AlphaFoldDB" id="U1G959"/>
<feature type="compositionally biased region" description="Low complexity" evidence="3">
    <location>
        <begin position="324"/>
        <end position="333"/>
    </location>
</feature>
<dbReference type="RefSeq" id="XP_007805869.1">
    <property type="nucleotide sequence ID" value="XM_007807678.1"/>
</dbReference>
<dbReference type="InterPro" id="IPR003903">
    <property type="entry name" value="UIM_dom"/>
</dbReference>
<evidence type="ECO:0000313" key="6">
    <source>
        <dbReference type="Proteomes" id="UP000019373"/>
    </source>
</evidence>
<sequence length="341" mass="35310">MVLEATMIIVDNSESSRNGDYLPTRFGAQSEAVNMIFNAKTGANPESSVGLMTMGGKGPEVLVTLTTDIGKVLDGLHRTRIWGEGHLSTGVQVAGLALKHRQNKSQRQRIIVFTCSPIADDEKSLIKLAKRMKKNTISVDFIAFGDLESDTKTKLEAFNENVKGGEGSHLVIVPPGPNLLSDVLLTSPILAGEGGGAGGSGGENGVPGSGEGGAAGGAAAAGGPGFDFGIDPSVDPELAMALRMSMEEETNRLERQRREREEAEQKEKQEKERLEGIPEEGGAAQAQPQTQTQGEPSTGSGGGEASGDGGEKKEGGEDKKDGGPDAAAGAGVPDADKMDTA</sequence>
<dbReference type="GO" id="GO:0005829">
    <property type="term" value="C:cytosol"/>
    <property type="evidence" value="ECO:0007669"/>
    <property type="project" value="TreeGrafter"/>
</dbReference>
<dbReference type="FunFam" id="3.40.50.410:FF:000005">
    <property type="entry name" value="26S proteasome non-ATPase regulatory subunit 4"/>
    <property type="match status" value="1"/>
</dbReference>
<feature type="compositionally biased region" description="Low complexity" evidence="3">
    <location>
        <begin position="280"/>
        <end position="298"/>
    </location>
</feature>
<dbReference type="GO" id="GO:0005634">
    <property type="term" value="C:nucleus"/>
    <property type="evidence" value="ECO:0007669"/>
    <property type="project" value="TreeGrafter"/>
</dbReference>
<dbReference type="PROSITE" id="PS50330">
    <property type="entry name" value="UIM"/>
    <property type="match status" value="1"/>
</dbReference>
<dbReference type="GO" id="GO:0043161">
    <property type="term" value="P:proteasome-mediated ubiquitin-dependent protein catabolic process"/>
    <property type="evidence" value="ECO:0007669"/>
    <property type="project" value="EnsemblFungi"/>
</dbReference>
<reference evidence="6" key="1">
    <citation type="journal article" date="2014" name="BMC Genomics">
        <title>Genome characteristics reveal the impact of lichenization on lichen-forming fungus Endocarpon pusillum Hedwig (Verrucariales, Ascomycota).</title>
        <authorList>
            <person name="Wang Y.-Y."/>
            <person name="Liu B."/>
            <person name="Zhang X.-Y."/>
            <person name="Zhou Q.-M."/>
            <person name="Zhang T."/>
            <person name="Li H."/>
            <person name="Yu Y.-F."/>
            <person name="Zhang X.-L."/>
            <person name="Hao X.-Y."/>
            <person name="Wang M."/>
            <person name="Wang L."/>
            <person name="Wei J.-C."/>
        </authorList>
    </citation>
    <scope>NUCLEOTIDE SEQUENCE [LARGE SCALE GENOMIC DNA]</scope>
    <source>
        <strain evidence="6">Z07020 / HMAS-L-300199</strain>
    </source>
</reference>
<feature type="compositionally biased region" description="Basic and acidic residues" evidence="3">
    <location>
        <begin position="309"/>
        <end position="323"/>
    </location>
</feature>
<feature type="compositionally biased region" description="Gly residues" evidence="3">
    <location>
        <begin position="299"/>
        <end position="308"/>
    </location>
</feature>
<dbReference type="SUPFAM" id="SSF53300">
    <property type="entry name" value="vWA-like"/>
    <property type="match status" value="1"/>
</dbReference>
<dbReference type="Gene3D" id="3.40.50.410">
    <property type="entry name" value="von Willebrand factor, type A domain"/>
    <property type="match status" value="1"/>
</dbReference>
<dbReference type="InterPro" id="IPR027040">
    <property type="entry name" value="PSMD4"/>
</dbReference>
<feature type="compositionally biased region" description="Basic and acidic residues" evidence="3">
    <location>
        <begin position="249"/>
        <end position="276"/>
    </location>
</feature>
<feature type="region of interest" description="Disordered" evidence="3">
    <location>
        <begin position="249"/>
        <end position="341"/>
    </location>
</feature>
<dbReference type="InterPro" id="IPR036465">
    <property type="entry name" value="vWFA_dom_sf"/>
</dbReference>
<protein>
    <recommendedName>
        <fullName evidence="4">VWFA domain-containing protein</fullName>
    </recommendedName>
</protein>
<feature type="region of interest" description="Disordered" evidence="3">
    <location>
        <begin position="195"/>
        <end position="218"/>
    </location>
</feature>